<dbReference type="KEGG" id="abac:LuPra_02456"/>
<sequence>MKRELGREYPELDDPKVFERMVALTIEQMEPVRGHLRRGQHAKATGCVTAEFRIVDDVPQELRHGIFSRPGRTFRALVRFSNSQATFEKDGVGTARGLAIKLLDVAGTRAVPGDGDTTQDFLMIDHPVFPFPDPKTYTETIGRKNIPLVGNLVAAAHLILLEREQLQIVNEIKGKHVASPLEIKYWSGTPFRLGPATGDPAHAVKYSVVSHQADRTIPSDHPENLPDDYFTRALTASLATADAVFDFKVQVQNDADAMPVEDVSVEWSEEDSKPVTLATLRIPTQKVEADGELATQCEALSFNPWHAIVEHRPIGGMNRLRKAVYQASVDKRSSH</sequence>
<evidence type="ECO:0000313" key="2">
    <source>
        <dbReference type="Proteomes" id="UP000076079"/>
    </source>
</evidence>
<dbReference type="SUPFAM" id="SSF56634">
    <property type="entry name" value="Heme-dependent catalase-like"/>
    <property type="match status" value="1"/>
</dbReference>
<dbReference type="Gene3D" id="2.40.180.10">
    <property type="entry name" value="Catalase core domain"/>
    <property type="match status" value="1"/>
</dbReference>
<dbReference type="EMBL" id="CP015136">
    <property type="protein sequence ID" value="AMY09243.1"/>
    <property type="molecule type" value="Genomic_DNA"/>
</dbReference>
<dbReference type="GO" id="GO:0020037">
    <property type="term" value="F:heme binding"/>
    <property type="evidence" value="ECO:0007669"/>
    <property type="project" value="InterPro"/>
</dbReference>
<proteinExistence type="predicted"/>
<dbReference type="PANTHER" id="PTHR36195:SF4">
    <property type="entry name" value="DOMAIN PROTEIN, PUTATIVE (AFU_ORTHOLOGUE AFUA_5G01990)-RELATED"/>
    <property type="match status" value="1"/>
</dbReference>
<dbReference type="STRING" id="1855912.LuPra_02456"/>
<evidence type="ECO:0000313" key="1">
    <source>
        <dbReference type="EMBL" id="AMY09243.1"/>
    </source>
</evidence>
<reference evidence="1 2" key="1">
    <citation type="journal article" date="2016" name="Genome Announc.">
        <title>First Complete Genome Sequence of a Subdivision 6 Acidobacterium Strain.</title>
        <authorList>
            <person name="Huang S."/>
            <person name="Vieira S."/>
            <person name="Bunk B."/>
            <person name="Riedel T."/>
            <person name="Sproer C."/>
            <person name="Overmann J."/>
        </authorList>
    </citation>
    <scope>NUCLEOTIDE SEQUENCE [LARGE SCALE GENOMIC DNA]</scope>
    <source>
        <strain evidence="2">DSM 100886 HEG_-6_39</strain>
    </source>
</reference>
<dbReference type="Proteomes" id="UP000076079">
    <property type="component" value="Chromosome"/>
</dbReference>
<dbReference type="PANTHER" id="PTHR36195">
    <property type="entry name" value="DOMAIN PROTEIN, PUTATIVE (AFU_ORTHOLOGUE AFUA_5G01990)-RELATED-RELATED"/>
    <property type="match status" value="1"/>
</dbReference>
<dbReference type="AlphaFoldDB" id="A0A143PM12"/>
<protein>
    <submittedName>
        <fullName evidence="1">Catalase</fullName>
    </submittedName>
</protein>
<organism evidence="1 2">
    <name type="scientific">Luteitalea pratensis</name>
    <dbReference type="NCBI Taxonomy" id="1855912"/>
    <lineage>
        <taxon>Bacteria</taxon>
        <taxon>Pseudomonadati</taxon>
        <taxon>Acidobacteriota</taxon>
        <taxon>Vicinamibacteria</taxon>
        <taxon>Vicinamibacterales</taxon>
        <taxon>Vicinamibacteraceae</taxon>
        <taxon>Luteitalea</taxon>
    </lineage>
</organism>
<dbReference type="OrthoDB" id="336698at2"/>
<gene>
    <name evidence="1" type="ORF">LuPra_02456</name>
</gene>
<name>A0A143PM12_LUTPR</name>
<dbReference type="RefSeq" id="WP_157899068.1">
    <property type="nucleotide sequence ID" value="NZ_CP015136.1"/>
</dbReference>
<dbReference type="InterPro" id="IPR020835">
    <property type="entry name" value="Catalase_sf"/>
</dbReference>
<dbReference type="CDD" id="cd08152">
    <property type="entry name" value="y4iL_like"/>
    <property type="match status" value="1"/>
</dbReference>
<reference evidence="2" key="2">
    <citation type="submission" date="2016-04" db="EMBL/GenBank/DDBJ databases">
        <title>First Complete Genome Sequence of a Subdivision 6 Acidobacterium.</title>
        <authorList>
            <person name="Huang S."/>
            <person name="Vieira S."/>
            <person name="Bunk B."/>
            <person name="Riedel T."/>
            <person name="Sproeer C."/>
            <person name="Overmann J."/>
        </authorList>
    </citation>
    <scope>NUCLEOTIDE SEQUENCE [LARGE SCALE GENOMIC DNA]</scope>
    <source>
        <strain evidence="2">DSM 100886 HEG_-6_39</strain>
    </source>
</reference>
<keyword evidence="2" id="KW-1185">Reference proteome</keyword>
<accession>A0A143PM12</accession>